<dbReference type="Pfam" id="PF09620">
    <property type="entry name" value="Cas_csx3"/>
    <property type="match status" value="1"/>
</dbReference>
<organism evidence="1">
    <name type="scientific">Thermodesulfobacterium geofontis</name>
    <dbReference type="NCBI Taxonomy" id="1295609"/>
    <lineage>
        <taxon>Bacteria</taxon>
        <taxon>Pseudomonadati</taxon>
        <taxon>Thermodesulfobacteriota</taxon>
        <taxon>Thermodesulfobacteria</taxon>
        <taxon>Thermodesulfobacteriales</taxon>
        <taxon>Thermodesulfobacteriaceae</taxon>
        <taxon>Thermodesulfobacterium</taxon>
    </lineage>
</organism>
<dbReference type="NCBIfam" id="TIGR02579">
    <property type="entry name" value="cas_csx3"/>
    <property type="match status" value="1"/>
</dbReference>
<dbReference type="InterPro" id="IPR013409">
    <property type="entry name" value="CRISPR-assoc_prot_Crn3/Csx3"/>
</dbReference>
<proteinExistence type="predicted"/>
<reference evidence="1" key="1">
    <citation type="journal article" date="2020" name="mSystems">
        <title>Genome- and Community-Level Interaction Insights into Carbon Utilization and Element Cycling Functions of Hydrothermarchaeota in Hydrothermal Sediment.</title>
        <authorList>
            <person name="Zhou Z."/>
            <person name="Liu Y."/>
            <person name="Xu W."/>
            <person name="Pan J."/>
            <person name="Luo Z.H."/>
            <person name="Li M."/>
        </authorList>
    </citation>
    <scope>NUCLEOTIDE SEQUENCE [LARGE SCALE GENOMIC DNA]</scope>
    <source>
        <strain evidence="1">SpSt-6</strain>
    </source>
</reference>
<protein>
    <submittedName>
        <fullName evidence="1">CRISPR-associated protein Csx3</fullName>
    </submittedName>
</protein>
<dbReference type="CDD" id="cd09681">
    <property type="entry name" value="Csx3_III-U"/>
    <property type="match status" value="1"/>
</dbReference>
<dbReference type="EMBL" id="DSZN01000108">
    <property type="protein sequence ID" value="HGQ86007.1"/>
    <property type="molecule type" value="Genomic_DNA"/>
</dbReference>
<evidence type="ECO:0000313" key="1">
    <source>
        <dbReference type="EMBL" id="HGQ86007.1"/>
    </source>
</evidence>
<gene>
    <name evidence="1" type="primary">csx3</name>
    <name evidence="1" type="ORF">ENT66_06805</name>
</gene>
<comment type="caution">
    <text evidence="1">The sequence shown here is derived from an EMBL/GenBank/DDBJ whole genome shotgun (WGS) entry which is preliminary data.</text>
</comment>
<name>A0A7C4P0P4_9BACT</name>
<dbReference type="AlphaFoldDB" id="A0A7C4P0P4"/>
<sequence>MKEDVLFELEEKEKYTILSFRMEKNLVPSALYNLSPPNVNTRKGLILNGRGPIWLYAFLVHFYHPTPFLAVYDPRVGAVVIASHVPEFRPGDVLDIYLGEG</sequence>
<accession>A0A7C4P0P4</accession>